<keyword evidence="13" id="KW-0418">Kinase</keyword>
<dbReference type="InterPro" id="IPR013210">
    <property type="entry name" value="LRR_N_plant-typ"/>
</dbReference>
<evidence type="ECO:0000256" key="4">
    <source>
        <dbReference type="ARBA" id="ARBA00022475"/>
    </source>
</evidence>
<keyword evidence="8" id="KW-0808">Transferase</keyword>
<dbReference type="Proteomes" id="UP000823388">
    <property type="component" value="Chromosome 1N"/>
</dbReference>
<evidence type="ECO:0000256" key="10">
    <source>
        <dbReference type="ARBA" id="ARBA00022729"/>
    </source>
</evidence>
<dbReference type="FunFam" id="1.10.510.10:FF:000417">
    <property type="entry name" value="Leucine-rich repeat receptor-like protein kinase"/>
    <property type="match status" value="1"/>
</dbReference>
<keyword evidence="10 21" id="KW-0732">Signal</keyword>
<comment type="subcellular location">
    <subcellularLocation>
        <location evidence="1">Cell membrane</location>
        <topology evidence="1">Single-pass membrane protein</topology>
    </subcellularLocation>
</comment>
<dbReference type="OrthoDB" id="676979at2759"/>
<dbReference type="Pfam" id="PF07714">
    <property type="entry name" value="PK_Tyr_Ser-Thr"/>
    <property type="match status" value="1"/>
</dbReference>
<evidence type="ECO:0000256" key="8">
    <source>
        <dbReference type="ARBA" id="ARBA00022679"/>
    </source>
</evidence>
<comment type="caution">
    <text evidence="23">The sequence shown here is derived from an EMBL/GenBank/DDBJ whole genome shotgun (WGS) entry which is preliminary data.</text>
</comment>
<dbReference type="CDD" id="cd14066">
    <property type="entry name" value="STKc_IRAK"/>
    <property type="match status" value="1"/>
</dbReference>
<keyword evidence="12" id="KW-0547">Nucleotide-binding</keyword>
<dbReference type="EMBL" id="CM029038">
    <property type="protein sequence ID" value="KAG2649911.1"/>
    <property type="molecule type" value="Genomic_DNA"/>
</dbReference>
<evidence type="ECO:0000313" key="23">
    <source>
        <dbReference type="EMBL" id="KAG2649911.1"/>
    </source>
</evidence>
<evidence type="ECO:0000256" key="19">
    <source>
        <dbReference type="ARBA" id="ARBA00047899"/>
    </source>
</evidence>
<dbReference type="SMART" id="SM00369">
    <property type="entry name" value="LRR_TYP"/>
    <property type="match status" value="7"/>
</dbReference>
<dbReference type="InterPro" id="IPR003591">
    <property type="entry name" value="Leu-rich_rpt_typical-subtyp"/>
</dbReference>
<evidence type="ECO:0000256" key="16">
    <source>
        <dbReference type="ARBA" id="ARBA00023136"/>
    </source>
</evidence>
<dbReference type="SMART" id="SM00220">
    <property type="entry name" value="S_TKc"/>
    <property type="match status" value="1"/>
</dbReference>
<evidence type="ECO:0000256" key="5">
    <source>
        <dbReference type="ARBA" id="ARBA00022527"/>
    </source>
</evidence>
<keyword evidence="6" id="KW-0597">Phosphoprotein</keyword>
<keyword evidence="24" id="KW-1185">Reference proteome</keyword>
<accession>A0A8T0WJW6</accession>
<evidence type="ECO:0000256" key="12">
    <source>
        <dbReference type="ARBA" id="ARBA00022741"/>
    </source>
</evidence>
<dbReference type="Pfam" id="PF08263">
    <property type="entry name" value="LRRNT_2"/>
    <property type="match status" value="1"/>
</dbReference>
<dbReference type="Gene3D" id="3.30.200.20">
    <property type="entry name" value="Phosphorylase Kinase, domain 1"/>
    <property type="match status" value="1"/>
</dbReference>
<comment type="catalytic activity">
    <reaction evidence="20">
        <text>L-seryl-[protein] + ATP = O-phospho-L-seryl-[protein] + ADP + H(+)</text>
        <dbReference type="Rhea" id="RHEA:17989"/>
        <dbReference type="Rhea" id="RHEA-COMP:9863"/>
        <dbReference type="Rhea" id="RHEA-COMP:11604"/>
        <dbReference type="ChEBI" id="CHEBI:15378"/>
        <dbReference type="ChEBI" id="CHEBI:29999"/>
        <dbReference type="ChEBI" id="CHEBI:30616"/>
        <dbReference type="ChEBI" id="CHEBI:83421"/>
        <dbReference type="ChEBI" id="CHEBI:456216"/>
        <dbReference type="EC" id="2.7.11.1"/>
    </reaction>
</comment>
<gene>
    <name evidence="23" type="ORF">PVAP13_1NG146300</name>
</gene>
<keyword evidence="7" id="KW-0433">Leucine-rich repeat</keyword>
<dbReference type="FunFam" id="3.80.10.10:FF:000041">
    <property type="entry name" value="LRR receptor-like serine/threonine-protein kinase ERECTA"/>
    <property type="match status" value="1"/>
</dbReference>
<dbReference type="AlphaFoldDB" id="A0A8T0WJW6"/>
<dbReference type="Gene3D" id="3.80.10.10">
    <property type="entry name" value="Ribonuclease Inhibitor"/>
    <property type="match status" value="3"/>
</dbReference>
<dbReference type="PROSITE" id="PS50011">
    <property type="entry name" value="PROTEIN_KINASE_DOM"/>
    <property type="match status" value="1"/>
</dbReference>
<dbReference type="GO" id="GO:0033612">
    <property type="term" value="F:receptor serine/threonine kinase binding"/>
    <property type="evidence" value="ECO:0007669"/>
    <property type="project" value="TreeGrafter"/>
</dbReference>
<dbReference type="InterPro" id="IPR008271">
    <property type="entry name" value="Ser/Thr_kinase_AS"/>
</dbReference>
<evidence type="ECO:0000259" key="22">
    <source>
        <dbReference type="PROSITE" id="PS50011"/>
    </source>
</evidence>
<dbReference type="Pfam" id="PF13855">
    <property type="entry name" value="LRR_8"/>
    <property type="match status" value="2"/>
</dbReference>
<name>A0A8T0WJW6_PANVG</name>
<dbReference type="EC" id="2.7.11.1" evidence="3"/>
<sequence length="1033" mass="111498">MRQTKHCSKLLQFTMAKPNHLLLALLLMLFFLTTNSDSAQPDDAEFRTLLTIKRDWGNPAALSSWNNNRSNTTASAFAHCEWAGVTCNGNGQVTALSLQSFNLSNPIPASICSLKNLTYLDLSYNNLTGHFPAAALYRCSALQFLDLSNNFFSGVLPTDIRNLSLGMEHLNLSCNSFSGSVPLAIAGFPKLKSLVLDTNSFNGSYPGSAIGNLTELEALTLADNPFSPGPIPDEFSKLKNLKILWLSGMNLTGGIPNTLSSLTELTTLALYENRLGGEIPAWVWKLPKLELLYLYANSFTGGIGPEVTAFSLQQLDLSANQLTGAIPAAIGKMKNLTLLFLYYNNLAGTIPPSVGLLPNLVDIRLFNNRLSGPLPPELGKHSPLGNLEVSNNFLTGEVPDTLCSNKKLYDIVLFNNNFSGVFPPFLGACDTLDNIMLQNNHFTGEFPDEVWSAFPKLTTVKIQNNNFTGFLPSTLSSNITRIEIGNNRFSGRIPESATGLQSFRAENNWFSHVPANMTKLANLTDLNLAGNQISGSIPTSIGALEKLNYLNLSSNQITGAIPAGIGLLSALLVLDLSNNQLTGGIPEDFKKNNHFSFLNLSPNQLAGEVPASLQMPAYYGSFLDNPGLCVESNSVLPLQTCSGGGGHDSRRKIILSVTISSFALFAFVADGVGCIWRKKDRQDVTSWKMTPFRAMNFTEHNILSNIQEENLIGRGGSGKVYRIHLGSQKSAAEGGGEAGGDSSTVAVKRIGNAGKADANLDKEFEAEVASLGGLRHGNIVDLLCCISGDDTKLLVYEYMENGSLDRWLHRRCKRGPPLGWPTRLSIAVDVARGHSYMHHGFTRPVIHRDIKCSNILLDHGFRAKIADFGLARILSRAGESEPASGICGTFGYIAPEYVSRAKVSEKVDVYSFGVVLLELATGRGAQDGGTESGSCLAKWASKRYESGEPGAGDLVDGEIQDQGCLDDMVAVLELGVACTGEDPSSRPPMSEVLRRLLQCSRSQLAVDVDDDDDCSAKDVGGVDSLREYGMTCG</sequence>
<comment type="catalytic activity">
    <reaction evidence="19">
        <text>L-threonyl-[protein] + ATP = O-phospho-L-threonyl-[protein] + ADP + H(+)</text>
        <dbReference type="Rhea" id="RHEA:46608"/>
        <dbReference type="Rhea" id="RHEA-COMP:11060"/>
        <dbReference type="Rhea" id="RHEA-COMP:11605"/>
        <dbReference type="ChEBI" id="CHEBI:15378"/>
        <dbReference type="ChEBI" id="CHEBI:30013"/>
        <dbReference type="ChEBI" id="CHEBI:30616"/>
        <dbReference type="ChEBI" id="CHEBI:61977"/>
        <dbReference type="ChEBI" id="CHEBI:456216"/>
        <dbReference type="EC" id="2.7.11.1"/>
    </reaction>
</comment>
<dbReference type="InterPro" id="IPR000719">
    <property type="entry name" value="Prot_kinase_dom"/>
</dbReference>
<evidence type="ECO:0000256" key="15">
    <source>
        <dbReference type="ARBA" id="ARBA00022989"/>
    </source>
</evidence>
<evidence type="ECO:0000256" key="21">
    <source>
        <dbReference type="SAM" id="SignalP"/>
    </source>
</evidence>
<dbReference type="FunFam" id="3.80.10.10:FF:000228">
    <property type="entry name" value="Leucine-rich repeat receptor-like serine/threonine-protein kinase BAM1"/>
    <property type="match status" value="1"/>
</dbReference>
<evidence type="ECO:0000256" key="2">
    <source>
        <dbReference type="ARBA" id="ARBA00008684"/>
    </source>
</evidence>
<keyword evidence="14" id="KW-0067">ATP-binding</keyword>
<comment type="similarity">
    <text evidence="2">Belongs to the protein kinase superfamily. Ser/Thr protein kinase family.</text>
</comment>
<dbReference type="SUPFAM" id="SSF56112">
    <property type="entry name" value="Protein kinase-like (PK-like)"/>
    <property type="match status" value="1"/>
</dbReference>
<evidence type="ECO:0000256" key="13">
    <source>
        <dbReference type="ARBA" id="ARBA00022777"/>
    </source>
</evidence>
<evidence type="ECO:0000256" key="20">
    <source>
        <dbReference type="ARBA" id="ARBA00048679"/>
    </source>
</evidence>
<protein>
    <recommendedName>
        <fullName evidence="3">non-specific serine/threonine protein kinase</fullName>
        <ecNumber evidence="3">2.7.11.1</ecNumber>
    </recommendedName>
</protein>
<dbReference type="InterPro" id="IPR050647">
    <property type="entry name" value="Plant_LRR-RLKs"/>
</dbReference>
<dbReference type="InterPro" id="IPR001245">
    <property type="entry name" value="Ser-Thr/Tyr_kinase_cat_dom"/>
</dbReference>
<evidence type="ECO:0000256" key="17">
    <source>
        <dbReference type="ARBA" id="ARBA00023170"/>
    </source>
</evidence>
<dbReference type="InterPro" id="IPR001611">
    <property type="entry name" value="Leu-rich_rpt"/>
</dbReference>
<evidence type="ECO:0000256" key="1">
    <source>
        <dbReference type="ARBA" id="ARBA00004162"/>
    </source>
</evidence>
<dbReference type="Pfam" id="PF00560">
    <property type="entry name" value="LRR_1"/>
    <property type="match status" value="4"/>
</dbReference>
<dbReference type="Gene3D" id="1.10.510.10">
    <property type="entry name" value="Transferase(Phosphotransferase) domain 1"/>
    <property type="match status" value="1"/>
</dbReference>
<proteinExistence type="inferred from homology"/>
<dbReference type="GO" id="GO:0004674">
    <property type="term" value="F:protein serine/threonine kinase activity"/>
    <property type="evidence" value="ECO:0007669"/>
    <property type="project" value="UniProtKB-KW"/>
</dbReference>
<evidence type="ECO:0000313" key="24">
    <source>
        <dbReference type="Proteomes" id="UP000823388"/>
    </source>
</evidence>
<dbReference type="GO" id="GO:0005524">
    <property type="term" value="F:ATP binding"/>
    <property type="evidence" value="ECO:0007669"/>
    <property type="project" value="UniProtKB-KW"/>
</dbReference>
<keyword evidence="9" id="KW-0812">Transmembrane</keyword>
<keyword evidence="17" id="KW-0675">Receptor</keyword>
<feature type="domain" description="Protein kinase" evidence="22">
    <location>
        <begin position="706"/>
        <end position="1004"/>
    </location>
</feature>
<dbReference type="PROSITE" id="PS00108">
    <property type="entry name" value="PROTEIN_KINASE_ST"/>
    <property type="match status" value="1"/>
</dbReference>
<dbReference type="PRINTS" id="PR00019">
    <property type="entry name" value="LEURICHRPT"/>
</dbReference>
<keyword evidence="11" id="KW-0677">Repeat</keyword>
<reference evidence="23" key="1">
    <citation type="submission" date="2020-05" db="EMBL/GenBank/DDBJ databases">
        <title>WGS assembly of Panicum virgatum.</title>
        <authorList>
            <person name="Lovell J.T."/>
            <person name="Jenkins J."/>
            <person name="Shu S."/>
            <person name="Juenger T.E."/>
            <person name="Schmutz J."/>
        </authorList>
    </citation>
    <scope>NUCLEOTIDE SEQUENCE</scope>
    <source>
        <strain evidence="23">AP13</strain>
    </source>
</reference>
<dbReference type="InterPro" id="IPR011009">
    <property type="entry name" value="Kinase-like_dom_sf"/>
</dbReference>
<dbReference type="PANTHER" id="PTHR48056">
    <property type="entry name" value="LRR RECEPTOR-LIKE SERINE/THREONINE-PROTEIN KINASE-RELATED"/>
    <property type="match status" value="1"/>
</dbReference>
<keyword evidence="4" id="KW-1003">Cell membrane</keyword>
<dbReference type="FunFam" id="3.30.200.20:FF:000622">
    <property type="entry name" value="Putative leucine-rich repeat receptor-like protein kinase family protein"/>
    <property type="match status" value="1"/>
</dbReference>
<evidence type="ECO:0000256" key="11">
    <source>
        <dbReference type="ARBA" id="ARBA00022737"/>
    </source>
</evidence>
<dbReference type="InterPro" id="IPR032675">
    <property type="entry name" value="LRR_dom_sf"/>
</dbReference>
<evidence type="ECO:0000256" key="9">
    <source>
        <dbReference type="ARBA" id="ARBA00022692"/>
    </source>
</evidence>
<feature type="signal peptide" evidence="21">
    <location>
        <begin position="1"/>
        <end position="38"/>
    </location>
</feature>
<keyword evidence="5" id="KW-0723">Serine/threonine-protein kinase</keyword>
<keyword evidence="15" id="KW-1133">Transmembrane helix</keyword>
<dbReference type="SUPFAM" id="SSF52058">
    <property type="entry name" value="L domain-like"/>
    <property type="match status" value="2"/>
</dbReference>
<dbReference type="GO" id="GO:0005886">
    <property type="term" value="C:plasma membrane"/>
    <property type="evidence" value="ECO:0007669"/>
    <property type="project" value="UniProtKB-SubCell"/>
</dbReference>
<dbReference type="FunFam" id="3.80.10.10:FF:000215">
    <property type="entry name" value="Receptor-like protein kinase HSL1"/>
    <property type="match status" value="1"/>
</dbReference>
<feature type="chain" id="PRO_5035721022" description="non-specific serine/threonine protein kinase" evidence="21">
    <location>
        <begin position="39"/>
        <end position="1033"/>
    </location>
</feature>
<evidence type="ECO:0000256" key="6">
    <source>
        <dbReference type="ARBA" id="ARBA00022553"/>
    </source>
</evidence>
<evidence type="ECO:0000256" key="18">
    <source>
        <dbReference type="ARBA" id="ARBA00023180"/>
    </source>
</evidence>
<dbReference type="PANTHER" id="PTHR48056:SF29">
    <property type="entry name" value="RECEPTOR-LIKE PROTEIN KINASE HSL1"/>
    <property type="match status" value="1"/>
</dbReference>
<evidence type="ECO:0000256" key="3">
    <source>
        <dbReference type="ARBA" id="ARBA00012513"/>
    </source>
</evidence>
<evidence type="ECO:0000256" key="7">
    <source>
        <dbReference type="ARBA" id="ARBA00022614"/>
    </source>
</evidence>
<keyword evidence="16" id="KW-0472">Membrane</keyword>
<keyword evidence="18" id="KW-0325">Glycoprotein</keyword>
<evidence type="ECO:0000256" key="14">
    <source>
        <dbReference type="ARBA" id="ARBA00022840"/>
    </source>
</evidence>
<organism evidence="23 24">
    <name type="scientific">Panicum virgatum</name>
    <name type="common">Blackwell switchgrass</name>
    <dbReference type="NCBI Taxonomy" id="38727"/>
    <lineage>
        <taxon>Eukaryota</taxon>
        <taxon>Viridiplantae</taxon>
        <taxon>Streptophyta</taxon>
        <taxon>Embryophyta</taxon>
        <taxon>Tracheophyta</taxon>
        <taxon>Spermatophyta</taxon>
        <taxon>Magnoliopsida</taxon>
        <taxon>Liliopsida</taxon>
        <taxon>Poales</taxon>
        <taxon>Poaceae</taxon>
        <taxon>PACMAD clade</taxon>
        <taxon>Panicoideae</taxon>
        <taxon>Panicodae</taxon>
        <taxon>Paniceae</taxon>
        <taxon>Panicinae</taxon>
        <taxon>Panicum</taxon>
        <taxon>Panicum sect. Hiantes</taxon>
    </lineage>
</organism>